<accession>A0AAN9PTG0</accession>
<dbReference type="EMBL" id="JAYKXN010000002">
    <property type="protein sequence ID" value="KAK7309364.1"/>
    <property type="molecule type" value="Genomic_DNA"/>
</dbReference>
<dbReference type="GO" id="GO:0080044">
    <property type="term" value="F:quercetin 7-O-glucosyltransferase activity"/>
    <property type="evidence" value="ECO:0007669"/>
    <property type="project" value="TreeGrafter"/>
</dbReference>
<comment type="similarity">
    <text evidence="1">Belongs to the UDP-glycosyltransferase family.</text>
</comment>
<name>A0AAN9PTG0_CLITE</name>
<keyword evidence="3" id="KW-1185">Reference proteome</keyword>
<dbReference type="SUPFAM" id="SSF53756">
    <property type="entry name" value="UDP-Glycosyltransferase/glycogen phosphorylase"/>
    <property type="match status" value="1"/>
</dbReference>
<gene>
    <name evidence="2" type="ORF">RJT34_06024</name>
</gene>
<dbReference type="Proteomes" id="UP001359559">
    <property type="component" value="Unassembled WGS sequence"/>
</dbReference>
<comment type="caution">
    <text evidence="2">The sequence shown here is derived from an EMBL/GenBank/DDBJ whole genome shotgun (WGS) entry which is preliminary data.</text>
</comment>
<dbReference type="AlphaFoldDB" id="A0AAN9PTG0"/>
<reference evidence="2 3" key="1">
    <citation type="submission" date="2024-01" db="EMBL/GenBank/DDBJ databases">
        <title>The genomes of 5 underutilized Papilionoideae crops provide insights into root nodulation and disease resistance.</title>
        <authorList>
            <person name="Yuan L."/>
        </authorList>
    </citation>
    <scope>NUCLEOTIDE SEQUENCE [LARGE SCALE GENOMIC DNA]</scope>
    <source>
        <strain evidence="2">LY-2023</strain>
        <tissue evidence="2">Leaf</tissue>
    </source>
</reference>
<proteinExistence type="inferred from homology"/>
<dbReference type="PANTHER" id="PTHR11926">
    <property type="entry name" value="GLUCOSYL/GLUCURONOSYL TRANSFERASES"/>
    <property type="match status" value="1"/>
</dbReference>
<dbReference type="GO" id="GO:0080043">
    <property type="term" value="F:quercetin 3-O-glucosyltransferase activity"/>
    <property type="evidence" value="ECO:0007669"/>
    <property type="project" value="TreeGrafter"/>
</dbReference>
<dbReference type="PANTHER" id="PTHR11926:SF1365">
    <property type="entry name" value="GLYCOSYLTRANSFERASE"/>
    <property type="match status" value="1"/>
</dbReference>
<organism evidence="2 3">
    <name type="scientific">Clitoria ternatea</name>
    <name type="common">Butterfly pea</name>
    <dbReference type="NCBI Taxonomy" id="43366"/>
    <lineage>
        <taxon>Eukaryota</taxon>
        <taxon>Viridiplantae</taxon>
        <taxon>Streptophyta</taxon>
        <taxon>Embryophyta</taxon>
        <taxon>Tracheophyta</taxon>
        <taxon>Spermatophyta</taxon>
        <taxon>Magnoliopsida</taxon>
        <taxon>eudicotyledons</taxon>
        <taxon>Gunneridae</taxon>
        <taxon>Pentapetalae</taxon>
        <taxon>rosids</taxon>
        <taxon>fabids</taxon>
        <taxon>Fabales</taxon>
        <taxon>Fabaceae</taxon>
        <taxon>Papilionoideae</taxon>
        <taxon>50 kb inversion clade</taxon>
        <taxon>NPAAA clade</taxon>
        <taxon>indigoferoid/millettioid clade</taxon>
        <taxon>Phaseoleae</taxon>
        <taxon>Clitoria</taxon>
    </lineage>
</organism>
<sequence>MQLAKLLRYVEFHITFVNTEFNHNRLVKSLSLDFVKGLPDFIFETIPDRLPPSDLDTTQDVPPLCDATRKNYYGPLKELVLKLNNSPHVPFVSCIIVDGVMGFAGGVIEDLGSLSLWICGIFVV</sequence>
<protein>
    <submittedName>
        <fullName evidence="2">Uncharacterized protein</fullName>
    </submittedName>
</protein>
<evidence type="ECO:0000313" key="3">
    <source>
        <dbReference type="Proteomes" id="UP001359559"/>
    </source>
</evidence>
<evidence type="ECO:0000313" key="2">
    <source>
        <dbReference type="EMBL" id="KAK7309364.1"/>
    </source>
</evidence>
<evidence type="ECO:0000256" key="1">
    <source>
        <dbReference type="ARBA" id="ARBA00009995"/>
    </source>
</evidence>
<dbReference type="Gene3D" id="3.40.50.2000">
    <property type="entry name" value="Glycogen Phosphorylase B"/>
    <property type="match status" value="1"/>
</dbReference>